<dbReference type="PROSITE" id="PS00450">
    <property type="entry name" value="ACONITASE_1"/>
    <property type="match status" value="1"/>
</dbReference>
<dbReference type="AlphaFoldDB" id="A0A418X2Z4"/>
<evidence type="ECO:0000256" key="3">
    <source>
        <dbReference type="ARBA" id="ARBA00007185"/>
    </source>
</evidence>
<dbReference type="SUPFAM" id="SSF52016">
    <property type="entry name" value="LeuD/IlvD-like"/>
    <property type="match status" value="1"/>
</dbReference>
<dbReference type="RefSeq" id="WP_119739691.1">
    <property type="nucleotide sequence ID" value="NZ_QYUN01000002.1"/>
</dbReference>
<keyword evidence="4 9" id="KW-0004">4Fe-4S</keyword>
<gene>
    <name evidence="12" type="primary">acnA</name>
    <name evidence="12" type="ORF">D3870_12975</name>
</gene>
<comment type="catalytic activity">
    <reaction evidence="8 9">
        <text>citrate = D-threo-isocitrate</text>
        <dbReference type="Rhea" id="RHEA:10336"/>
        <dbReference type="ChEBI" id="CHEBI:15562"/>
        <dbReference type="ChEBI" id="CHEBI:16947"/>
        <dbReference type="EC" id="4.2.1.3"/>
    </reaction>
</comment>
<keyword evidence="6 9" id="KW-0408">Iron</keyword>
<dbReference type="GO" id="GO:0003994">
    <property type="term" value="F:aconitate hydratase activity"/>
    <property type="evidence" value="ECO:0007669"/>
    <property type="project" value="UniProtKB-EC"/>
</dbReference>
<evidence type="ECO:0000313" key="12">
    <source>
        <dbReference type="EMBL" id="RJG06795.1"/>
    </source>
</evidence>
<evidence type="ECO:0000256" key="4">
    <source>
        <dbReference type="ARBA" id="ARBA00022485"/>
    </source>
</evidence>
<comment type="pathway">
    <text evidence="2">Carbohydrate metabolism; tricarboxylic acid cycle; isocitrate from oxaloacetate: step 2/2.</text>
</comment>
<keyword evidence="5" id="KW-0479">Metal-binding</keyword>
<evidence type="ECO:0000259" key="11">
    <source>
        <dbReference type="Pfam" id="PF00694"/>
    </source>
</evidence>
<dbReference type="GO" id="GO:0051539">
    <property type="term" value="F:4 iron, 4 sulfur cluster binding"/>
    <property type="evidence" value="ECO:0007669"/>
    <property type="project" value="UniProtKB-KW"/>
</dbReference>
<evidence type="ECO:0000313" key="13">
    <source>
        <dbReference type="Proteomes" id="UP000285190"/>
    </source>
</evidence>
<comment type="function">
    <text evidence="9">Catalyzes the isomerization of citrate to isocitrate via cis-aconitate.</text>
</comment>
<dbReference type="Gene3D" id="3.20.19.10">
    <property type="entry name" value="Aconitase, domain 4"/>
    <property type="match status" value="1"/>
</dbReference>
<sequence>MKTSPAYPPGDLDVAGRRYKIVDLPALFGSELDRLPLVLRILLENIVRNMRGQERDDAVAAIFGWLASGSSEAEIPFQPGRVLMHDTTSTPALVDIAAMRNVLAEHGVDPSLLNPVIPVDVSVDHSLAVEEFARPDAISLNLQHEMRRNEERYRFLRWASKTLSGVRIHPPGTGIMHTINLEQLATVVCAETRREESGEETWAVPDTLIGTDSHTPMINGIGVLGWGVGGLEAQTVMFGMPTMLRIPDVVGVRLTGALGAACTSTDLALTVTQRLRQAGVTGDFVEFFGPSVDTLSAGDRAVVANMAPEYGATTGYFGIDRHTISYLRATGRTEDAQALVEAYARRTGLWFEPGAEPRYSRVIEIDLDDIGMHVAGPTRPQDRLRLADVPAALQQFSVSAPSPELPLHPIAIASITSCTNTSDPALLIAAGLVARKARAFGLQPARWVKTSLAPGSPASASYLKRTGLLPDLEAIGFGIVGFGCATCIGNSGPLTEPIRKMIDEGSGKPVAALSGNRNFPGRVHPDLDLGFIMSPALVIAYGLAGDADKNLEAGPIQTTADGKPVYLRDLWPTREEIARCLAAAQDTADYRRDFERAEKNPAWHGLDAPDSALFPWDERSNYLQRPPFASLEAGGLLGNYRAYPLMVLGDDITTDHISPASAIPPKSLVADYLVQRGDKRNDLNVFASRRGNWQVMLRGTFHNRNVINLLKDGLPVAHTVHVPSGDVMPIWEAAQRYRDDGESIVVIAGERYGTGSSRDWAAKGLRLLNVRSVLACSFERIHRSNLIGMGILPVQLPAAAIKGMPAIALGDRIEIHADADALSPRCPIAVRVHRANGTVDTIAAKAAVETQLEINLLKAGGVIPLILDQTIQSSRQVAAS</sequence>
<dbReference type="Proteomes" id="UP000285190">
    <property type="component" value="Unassembled WGS sequence"/>
</dbReference>
<dbReference type="UniPathway" id="UPA00223">
    <property type="reaction ID" value="UER00718"/>
</dbReference>
<evidence type="ECO:0000256" key="7">
    <source>
        <dbReference type="ARBA" id="ARBA00023014"/>
    </source>
</evidence>
<dbReference type="NCBIfam" id="NF009520">
    <property type="entry name" value="PRK12881.1"/>
    <property type="match status" value="1"/>
</dbReference>
<evidence type="ECO:0000256" key="1">
    <source>
        <dbReference type="ARBA" id="ARBA00001966"/>
    </source>
</evidence>
<dbReference type="InterPro" id="IPR000573">
    <property type="entry name" value="AconitaseA/IPMdHydase_ssu_swvl"/>
</dbReference>
<evidence type="ECO:0000256" key="5">
    <source>
        <dbReference type="ARBA" id="ARBA00022723"/>
    </source>
</evidence>
<dbReference type="SUPFAM" id="SSF53732">
    <property type="entry name" value="Aconitase iron-sulfur domain"/>
    <property type="match status" value="1"/>
</dbReference>
<comment type="cofactor">
    <cofactor evidence="1">
        <name>[4Fe-4S] cluster</name>
        <dbReference type="ChEBI" id="CHEBI:49883"/>
    </cofactor>
</comment>
<dbReference type="InterPro" id="IPR006249">
    <property type="entry name" value="Aconitase/IRP2"/>
</dbReference>
<dbReference type="PANTHER" id="PTHR11670">
    <property type="entry name" value="ACONITASE/IRON-RESPONSIVE ELEMENT FAMILY MEMBER"/>
    <property type="match status" value="1"/>
</dbReference>
<evidence type="ECO:0000256" key="2">
    <source>
        <dbReference type="ARBA" id="ARBA00004717"/>
    </source>
</evidence>
<feature type="domain" description="Aconitase/3-isopropylmalate dehydratase large subunit alpha/beta/alpha" evidence="10">
    <location>
        <begin position="72"/>
        <end position="545"/>
    </location>
</feature>
<comment type="similarity">
    <text evidence="3 9">Belongs to the aconitase/IPM isomerase family.</text>
</comment>
<dbReference type="Gene3D" id="6.10.190.10">
    <property type="match status" value="1"/>
</dbReference>
<evidence type="ECO:0000259" key="10">
    <source>
        <dbReference type="Pfam" id="PF00330"/>
    </source>
</evidence>
<name>A0A418X2Z4_9BURK</name>
<accession>A0A418X2Z4</accession>
<dbReference type="Gene3D" id="3.30.499.10">
    <property type="entry name" value="Aconitase, domain 3"/>
    <property type="match status" value="2"/>
</dbReference>
<dbReference type="Pfam" id="PF00330">
    <property type="entry name" value="Aconitase"/>
    <property type="match status" value="1"/>
</dbReference>
<dbReference type="InterPro" id="IPR015928">
    <property type="entry name" value="Aconitase/3IPM_dehydase_swvl"/>
</dbReference>
<dbReference type="InterPro" id="IPR001030">
    <property type="entry name" value="Acoase/IPM_deHydtase_lsu_aba"/>
</dbReference>
<organism evidence="12 13">
    <name type="scientific">Noviherbaspirillum cavernae</name>
    <dbReference type="NCBI Taxonomy" id="2320862"/>
    <lineage>
        <taxon>Bacteria</taxon>
        <taxon>Pseudomonadati</taxon>
        <taxon>Pseudomonadota</taxon>
        <taxon>Betaproteobacteria</taxon>
        <taxon>Burkholderiales</taxon>
        <taxon>Oxalobacteraceae</taxon>
        <taxon>Noviherbaspirillum</taxon>
    </lineage>
</organism>
<comment type="caution">
    <text evidence="12">The sequence shown here is derived from an EMBL/GenBank/DDBJ whole genome shotgun (WGS) entry which is preliminary data.</text>
</comment>
<feature type="domain" description="Aconitase A/isopropylmalate dehydratase small subunit swivel" evidence="11">
    <location>
        <begin position="672"/>
        <end position="798"/>
    </location>
</feature>
<keyword evidence="9 12" id="KW-0456">Lyase</keyword>
<dbReference type="GO" id="GO:0046872">
    <property type="term" value="F:metal ion binding"/>
    <property type="evidence" value="ECO:0007669"/>
    <property type="project" value="UniProtKB-KW"/>
</dbReference>
<dbReference type="EMBL" id="QYUN01000002">
    <property type="protein sequence ID" value="RJG06795.1"/>
    <property type="molecule type" value="Genomic_DNA"/>
</dbReference>
<dbReference type="EC" id="4.2.1.3" evidence="9"/>
<dbReference type="OrthoDB" id="9764318at2"/>
<dbReference type="NCBIfam" id="NF006757">
    <property type="entry name" value="PRK09277.1"/>
    <property type="match status" value="1"/>
</dbReference>
<evidence type="ECO:0000256" key="8">
    <source>
        <dbReference type="ARBA" id="ARBA00023501"/>
    </source>
</evidence>
<evidence type="ECO:0000256" key="9">
    <source>
        <dbReference type="RuleBase" id="RU361275"/>
    </source>
</evidence>
<dbReference type="NCBIfam" id="TIGR01341">
    <property type="entry name" value="aconitase_1"/>
    <property type="match status" value="1"/>
</dbReference>
<reference evidence="12 13" key="1">
    <citation type="submission" date="2018-09" db="EMBL/GenBank/DDBJ databases">
        <authorList>
            <person name="Zhu H."/>
        </authorList>
    </citation>
    <scope>NUCLEOTIDE SEQUENCE [LARGE SCALE GENOMIC DNA]</scope>
    <source>
        <strain evidence="12 13">K2R10-39</strain>
    </source>
</reference>
<dbReference type="InterPro" id="IPR018136">
    <property type="entry name" value="Aconitase_4Fe-4S_BS"/>
</dbReference>
<evidence type="ECO:0000256" key="6">
    <source>
        <dbReference type="ARBA" id="ARBA00023004"/>
    </source>
</evidence>
<dbReference type="InterPro" id="IPR015931">
    <property type="entry name" value="Acnase/IPM_dHydase_lsu_aba_1/3"/>
</dbReference>
<proteinExistence type="inferred from homology"/>
<dbReference type="PRINTS" id="PR00415">
    <property type="entry name" value="ACONITASE"/>
</dbReference>
<dbReference type="GO" id="GO:0006099">
    <property type="term" value="P:tricarboxylic acid cycle"/>
    <property type="evidence" value="ECO:0007669"/>
    <property type="project" value="UniProtKB-UniPathway"/>
</dbReference>
<dbReference type="InterPro" id="IPR036008">
    <property type="entry name" value="Aconitase_4Fe-4S_dom"/>
</dbReference>
<dbReference type="Pfam" id="PF00694">
    <property type="entry name" value="Aconitase_C"/>
    <property type="match status" value="1"/>
</dbReference>
<keyword evidence="7 9" id="KW-0411">Iron-sulfur</keyword>
<protein>
    <recommendedName>
        <fullName evidence="9">Aconitate hydratase</fullName>
        <shortName evidence="9">Aconitase</shortName>
        <ecNumber evidence="9">4.2.1.3</ecNumber>
    </recommendedName>
</protein>
<keyword evidence="13" id="KW-1185">Reference proteome</keyword>
<dbReference type="PROSITE" id="PS01244">
    <property type="entry name" value="ACONITASE_2"/>
    <property type="match status" value="1"/>
</dbReference>